<reference evidence="9" key="1">
    <citation type="submission" date="2023-07" db="EMBL/GenBank/DDBJ databases">
        <authorList>
            <consortium name="AG Swart"/>
            <person name="Singh M."/>
            <person name="Singh A."/>
            <person name="Seah K."/>
            <person name="Emmerich C."/>
        </authorList>
    </citation>
    <scope>NUCLEOTIDE SEQUENCE</scope>
    <source>
        <strain evidence="9">DP1</strain>
    </source>
</reference>
<dbReference type="GO" id="GO:0000151">
    <property type="term" value="C:ubiquitin ligase complex"/>
    <property type="evidence" value="ECO:0007669"/>
    <property type="project" value="TreeGrafter"/>
</dbReference>
<keyword evidence="7" id="KW-0862">Zinc</keyword>
<dbReference type="InterPro" id="IPR044066">
    <property type="entry name" value="TRIAD_supradom"/>
</dbReference>
<dbReference type="GO" id="GO:0004842">
    <property type="term" value="F:ubiquitin-protein transferase activity"/>
    <property type="evidence" value="ECO:0007669"/>
    <property type="project" value="TreeGrafter"/>
</dbReference>
<evidence type="ECO:0000256" key="2">
    <source>
        <dbReference type="ARBA" id="ARBA00022679"/>
    </source>
</evidence>
<feature type="domain" description="RING-type" evidence="8">
    <location>
        <begin position="11"/>
        <end position="242"/>
    </location>
</feature>
<evidence type="ECO:0000256" key="5">
    <source>
        <dbReference type="ARBA" id="ARBA00022771"/>
    </source>
</evidence>
<keyword evidence="4" id="KW-0677">Repeat</keyword>
<accession>A0AAD1XKI1</accession>
<dbReference type="PANTHER" id="PTHR22770:SF13">
    <property type="entry name" value="RING-TYPE DOMAIN-CONTAINING PROTEIN"/>
    <property type="match status" value="1"/>
</dbReference>
<sequence length="325" mass="38148">MESEDTRDKEDTIECEIGCGTILKRDHSGICCSQGHNICPDCAPNMLADIFVTPESKIPVKCVYCNVELDSIQVERQLSQEELSIYMMHYSIKRIDPAIDKVMNCPMCNYFEVWDISSTSNFFYCQGEGCKKGSCSICFETFDVPSSFVVSEKQYKEMQKGMLKHYKCYEYQEMKKDWDKAIERGTKRFCPTCGVGGIKDDACLKMNCKCRILWCYFCGKREDKVDKKNPKGNFYQHCVDWKDNPKRCPVYLYELASVDPRWHSSNRKFNREFFHKLLTYREIRKFFKKYTKEQFQNLCDAIPSVANHGYDLEEAMTMDIELIKR</sequence>
<gene>
    <name evidence="9" type="ORF">ECRASSUSDP1_LOCUS15839</name>
</gene>
<comment type="caution">
    <text evidence="9">The sequence shown here is derived from an EMBL/GenBank/DDBJ whole genome shotgun (WGS) entry which is preliminary data.</text>
</comment>
<evidence type="ECO:0000256" key="3">
    <source>
        <dbReference type="ARBA" id="ARBA00022723"/>
    </source>
</evidence>
<keyword evidence="2" id="KW-0808">Transferase</keyword>
<evidence type="ECO:0000259" key="8">
    <source>
        <dbReference type="PROSITE" id="PS51873"/>
    </source>
</evidence>
<evidence type="ECO:0000256" key="7">
    <source>
        <dbReference type="ARBA" id="ARBA00022833"/>
    </source>
</evidence>
<keyword evidence="5" id="KW-0863">Zinc-finger</keyword>
<protein>
    <recommendedName>
        <fullName evidence="8">RING-type domain-containing protein</fullName>
    </recommendedName>
</protein>
<evidence type="ECO:0000256" key="6">
    <source>
        <dbReference type="ARBA" id="ARBA00022786"/>
    </source>
</evidence>
<comment type="pathway">
    <text evidence="1">Protein modification; protein ubiquitination.</text>
</comment>
<evidence type="ECO:0000256" key="4">
    <source>
        <dbReference type="ARBA" id="ARBA00022737"/>
    </source>
</evidence>
<keyword evidence="3" id="KW-0479">Metal-binding</keyword>
<name>A0AAD1XKI1_EUPCR</name>
<organism evidence="9 10">
    <name type="scientific">Euplotes crassus</name>
    <dbReference type="NCBI Taxonomy" id="5936"/>
    <lineage>
        <taxon>Eukaryota</taxon>
        <taxon>Sar</taxon>
        <taxon>Alveolata</taxon>
        <taxon>Ciliophora</taxon>
        <taxon>Intramacronucleata</taxon>
        <taxon>Spirotrichea</taxon>
        <taxon>Hypotrichia</taxon>
        <taxon>Euplotida</taxon>
        <taxon>Euplotidae</taxon>
        <taxon>Moneuplotes</taxon>
    </lineage>
</organism>
<dbReference type="PANTHER" id="PTHR22770">
    <property type="entry name" value="UBIQUITIN CONJUGATING ENZYME 7 INTERACTING PROTEIN-RELATED"/>
    <property type="match status" value="1"/>
</dbReference>
<dbReference type="InterPro" id="IPR051628">
    <property type="entry name" value="LUBAC_E3_Ligases"/>
</dbReference>
<keyword evidence="6" id="KW-0833">Ubl conjugation pathway</keyword>
<evidence type="ECO:0000313" key="9">
    <source>
        <dbReference type="EMBL" id="CAI2374486.1"/>
    </source>
</evidence>
<dbReference type="AlphaFoldDB" id="A0AAD1XKI1"/>
<evidence type="ECO:0000256" key="1">
    <source>
        <dbReference type="ARBA" id="ARBA00004906"/>
    </source>
</evidence>
<dbReference type="SUPFAM" id="SSF57850">
    <property type="entry name" value="RING/U-box"/>
    <property type="match status" value="1"/>
</dbReference>
<dbReference type="GO" id="GO:0097039">
    <property type="term" value="P:protein linear polyubiquitination"/>
    <property type="evidence" value="ECO:0007669"/>
    <property type="project" value="TreeGrafter"/>
</dbReference>
<dbReference type="Proteomes" id="UP001295684">
    <property type="component" value="Unassembled WGS sequence"/>
</dbReference>
<dbReference type="Pfam" id="PF26200">
    <property type="entry name" value="Rcat_RNF216"/>
    <property type="match status" value="1"/>
</dbReference>
<dbReference type="GO" id="GO:0008270">
    <property type="term" value="F:zinc ion binding"/>
    <property type="evidence" value="ECO:0007669"/>
    <property type="project" value="UniProtKB-KW"/>
</dbReference>
<dbReference type="PROSITE" id="PS51873">
    <property type="entry name" value="TRIAD"/>
    <property type="match status" value="1"/>
</dbReference>
<keyword evidence="10" id="KW-1185">Reference proteome</keyword>
<dbReference type="GO" id="GO:0043130">
    <property type="term" value="F:ubiquitin binding"/>
    <property type="evidence" value="ECO:0007669"/>
    <property type="project" value="TreeGrafter"/>
</dbReference>
<evidence type="ECO:0000313" key="10">
    <source>
        <dbReference type="Proteomes" id="UP001295684"/>
    </source>
</evidence>
<proteinExistence type="predicted"/>
<dbReference type="GO" id="GO:0043161">
    <property type="term" value="P:proteasome-mediated ubiquitin-dependent protein catabolic process"/>
    <property type="evidence" value="ECO:0007669"/>
    <property type="project" value="TreeGrafter"/>
</dbReference>
<dbReference type="EMBL" id="CAMPGE010015893">
    <property type="protein sequence ID" value="CAI2374486.1"/>
    <property type="molecule type" value="Genomic_DNA"/>
</dbReference>